<name>A0A8K0CLV8_IGNLU</name>
<gene>
    <name evidence="1" type="ORF">ILUMI_17344</name>
</gene>
<evidence type="ECO:0000313" key="1">
    <source>
        <dbReference type="EMBL" id="KAF2888829.1"/>
    </source>
</evidence>
<keyword evidence="2" id="KW-1185">Reference proteome</keyword>
<proteinExistence type="predicted"/>
<sequence length="54" mass="6374">KKVKNMKELEVCRTFSLNTLGLRPFTVQSWVKKGNFGISEEKSQVNEKRRNQDF</sequence>
<comment type="caution">
    <text evidence="1">The sequence shown here is derived from an EMBL/GenBank/DDBJ whole genome shotgun (WGS) entry which is preliminary data.</text>
</comment>
<protein>
    <submittedName>
        <fullName evidence="1">Uncharacterized protein</fullName>
    </submittedName>
</protein>
<reference evidence="1" key="1">
    <citation type="submission" date="2019-08" db="EMBL/GenBank/DDBJ databases">
        <title>The genome of the North American firefly Photinus pyralis.</title>
        <authorList>
            <consortium name="Photinus pyralis genome working group"/>
            <person name="Fallon T.R."/>
            <person name="Sander Lower S.E."/>
            <person name="Weng J.-K."/>
        </authorList>
    </citation>
    <scope>NUCLEOTIDE SEQUENCE</scope>
    <source>
        <strain evidence="1">TRF0915ILg1</strain>
        <tissue evidence="1">Whole body</tissue>
    </source>
</reference>
<dbReference type="Proteomes" id="UP000801492">
    <property type="component" value="Unassembled WGS sequence"/>
</dbReference>
<feature type="non-terminal residue" evidence="1">
    <location>
        <position position="1"/>
    </location>
</feature>
<organism evidence="1 2">
    <name type="scientific">Ignelater luminosus</name>
    <name type="common">Cucubano</name>
    <name type="synonym">Pyrophorus luminosus</name>
    <dbReference type="NCBI Taxonomy" id="2038154"/>
    <lineage>
        <taxon>Eukaryota</taxon>
        <taxon>Metazoa</taxon>
        <taxon>Ecdysozoa</taxon>
        <taxon>Arthropoda</taxon>
        <taxon>Hexapoda</taxon>
        <taxon>Insecta</taxon>
        <taxon>Pterygota</taxon>
        <taxon>Neoptera</taxon>
        <taxon>Endopterygota</taxon>
        <taxon>Coleoptera</taxon>
        <taxon>Polyphaga</taxon>
        <taxon>Elateriformia</taxon>
        <taxon>Elateroidea</taxon>
        <taxon>Elateridae</taxon>
        <taxon>Agrypninae</taxon>
        <taxon>Pyrophorini</taxon>
        <taxon>Ignelater</taxon>
    </lineage>
</organism>
<dbReference type="AlphaFoldDB" id="A0A8K0CLV8"/>
<dbReference type="OrthoDB" id="6770070at2759"/>
<accession>A0A8K0CLV8</accession>
<dbReference type="EMBL" id="VTPC01073442">
    <property type="protein sequence ID" value="KAF2888829.1"/>
    <property type="molecule type" value="Genomic_DNA"/>
</dbReference>
<evidence type="ECO:0000313" key="2">
    <source>
        <dbReference type="Proteomes" id="UP000801492"/>
    </source>
</evidence>